<proteinExistence type="predicted"/>
<name>A0A7W8WZK1_9MICC</name>
<feature type="region of interest" description="Disordered" evidence="1">
    <location>
        <begin position="464"/>
        <end position="483"/>
    </location>
</feature>
<gene>
    <name evidence="2" type="ORF">HD598_002158</name>
</gene>
<dbReference type="InterPro" id="IPR021145">
    <property type="entry name" value="Portal_protein_SPP1_Gp6-like"/>
</dbReference>
<evidence type="ECO:0000313" key="3">
    <source>
        <dbReference type="Proteomes" id="UP000580797"/>
    </source>
</evidence>
<evidence type="ECO:0000313" key="2">
    <source>
        <dbReference type="EMBL" id="MBB5513471.1"/>
    </source>
</evidence>
<organism evidence="2 3">
    <name type="scientific">Neomicrococcus aestuarii</name>
    <dbReference type="NCBI Taxonomy" id="556325"/>
    <lineage>
        <taxon>Bacteria</taxon>
        <taxon>Bacillati</taxon>
        <taxon>Actinomycetota</taxon>
        <taxon>Actinomycetes</taxon>
        <taxon>Micrococcales</taxon>
        <taxon>Micrococcaceae</taxon>
        <taxon>Neomicrococcus</taxon>
    </lineage>
</organism>
<dbReference type="Proteomes" id="UP000580797">
    <property type="component" value="Unassembled WGS sequence"/>
</dbReference>
<dbReference type="RefSeq" id="WP_183665791.1">
    <property type="nucleotide sequence ID" value="NZ_BAAARH010000002.1"/>
</dbReference>
<comment type="caution">
    <text evidence="2">The sequence shown here is derived from an EMBL/GenBank/DDBJ whole genome shotgun (WGS) entry which is preliminary data.</text>
</comment>
<evidence type="ECO:0000256" key="1">
    <source>
        <dbReference type="SAM" id="MobiDB-lite"/>
    </source>
</evidence>
<sequence length="483" mass="52402">MSTWTTSDISSISISGVTDVERDVIIGLLKAWNDRLEKNQRRSLYYDGEQAFKDLGLMLPPQLKNAKFYLGWATMAVRKLASMSQFEGLRLPGSEDPFELGEVFEANRFGLEFSQGVTSAYKHGVSFATVAKGASGEPDVQIQTHSAEHSSALWDARRRAISAALTITDTKNGRPSAFIVYLPDAILHCRLGGKGTWITERTKNIIGRTLAVAITYDPQLGKPFGRSRITNPVMSLTDMAVRAYVRMEGNAEFYSSPQVAIEGIDADAFDGDPSSQKRFKLAMDRLIALTRDADGHAPNIKQLQQATMAPHSDMLRTVAMAFSGETGIPPASLGIIHDNPSSAEAIRANKHDLLVDATFQNKYVLGTAVRDIASLAVMVRDGLSEPPSDMWQLSAKFADPEFRSTSANADSYVKLASANPALAQSQVLLETVFDDDQVKRIQSDVNRSAITQLVQNISANRGSDAQSMVATAEGSTGTGSVTS</sequence>
<reference evidence="2 3" key="1">
    <citation type="submission" date="2020-08" db="EMBL/GenBank/DDBJ databases">
        <title>Sequencing the genomes of 1000 actinobacteria strains.</title>
        <authorList>
            <person name="Klenk H.-P."/>
        </authorList>
    </citation>
    <scope>NUCLEOTIDE SEQUENCE [LARGE SCALE GENOMIC DNA]</scope>
    <source>
        <strain evidence="2 3">DSM 105783</strain>
    </source>
</reference>
<dbReference type="AlphaFoldDB" id="A0A7W8WZK1"/>
<dbReference type="Pfam" id="PF05133">
    <property type="entry name" value="SPP1_portal"/>
    <property type="match status" value="1"/>
</dbReference>
<dbReference type="EMBL" id="JACHDR010000001">
    <property type="protein sequence ID" value="MBB5513471.1"/>
    <property type="molecule type" value="Genomic_DNA"/>
</dbReference>
<evidence type="ECO:0008006" key="4">
    <source>
        <dbReference type="Google" id="ProtNLM"/>
    </source>
</evidence>
<accession>A0A7W8WZK1</accession>
<protein>
    <recommendedName>
        <fullName evidence="4">Phage portal protein</fullName>
    </recommendedName>
</protein>